<dbReference type="Proteomes" id="UP001174909">
    <property type="component" value="Unassembled WGS sequence"/>
</dbReference>
<dbReference type="InterPro" id="IPR036291">
    <property type="entry name" value="NAD(P)-bd_dom_sf"/>
</dbReference>
<comment type="caution">
    <text evidence="4">The sequence shown here is derived from an EMBL/GenBank/DDBJ whole genome shotgun (WGS) entry which is preliminary data.</text>
</comment>
<evidence type="ECO:0000256" key="1">
    <source>
        <dbReference type="ARBA" id="ARBA00023002"/>
    </source>
</evidence>
<evidence type="ECO:0000259" key="3">
    <source>
        <dbReference type="Pfam" id="PF02894"/>
    </source>
</evidence>
<dbReference type="Gene3D" id="3.40.50.720">
    <property type="entry name" value="NAD(P)-binding Rossmann-like Domain"/>
    <property type="match status" value="1"/>
</dbReference>
<evidence type="ECO:0000259" key="2">
    <source>
        <dbReference type="Pfam" id="PF01408"/>
    </source>
</evidence>
<proteinExistence type="predicted"/>
<organism evidence="4 5">
    <name type="scientific">Geodia barretti</name>
    <name type="common">Barrett's horny sponge</name>
    <dbReference type="NCBI Taxonomy" id="519541"/>
    <lineage>
        <taxon>Eukaryota</taxon>
        <taxon>Metazoa</taxon>
        <taxon>Porifera</taxon>
        <taxon>Demospongiae</taxon>
        <taxon>Heteroscleromorpha</taxon>
        <taxon>Tetractinellida</taxon>
        <taxon>Astrophorina</taxon>
        <taxon>Geodiidae</taxon>
        <taxon>Geodia</taxon>
    </lineage>
</organism>
<dbReference type="InterPro" id="IPR000683">
    <property type="entry name" value="Gfo/Idh/MocA-like_OxRdtase_N"/>
</dbReference>
<dbReference type="GO" id="GO:0016491">
    <property type="term" value="F:oxidoreductase activity"/>
    <property type="evidence" value="ECO:0007669"/>
    <property type="project" value="UniProtKB-KW"/>
</dbReference>
<name>A0AA35WN23_GEOBA</name>
<dbReference type="SUPFAM" id="SSF51735">
    <property type="entry name" value="NAD(P)-binding Rossmann-fold domains"/>
    <property type="match status" value="1"/>
</dbReference>
<dbReference type="AlphaFoldDB" id="A0AA35WN23"/>
<sequence length="346" mass="38409">MTNRFIQLGVVGCGWAGCQAINAANATSRLNVIAIAERDPVRRAQAGDDNAVPHRYTDYRELLDNPDVEAVYLATSPDGRLQQVLDTLSAGKHVLVQKPHAIRAPEILEIEAAAQQAGKTLQFCYFMRHFPNNRKIRRAVLNGAIGDLYHARVFGKYNFIPQFDVNSRWLHVYGQKGGSLGQHYSHELNLTWWWMGCPKPEWAFAAKHVLYPQYDGPEGSAEDYFTGILGCEGGKTIQIDCSRMSHSDSASAVELYGTTGAITNGGIARFKDGEFVRETVDAPLEIDHGELPEEVHVFYYELNHFAMAIAGEVAPDVSAPDAYTFMQILDAFYDSAKNGEKVYISS</sequence>
<dbReference type="PANTHER" id="PTHR43818">
    <property type="entry name" value="BCDNA.GH03377"/>
    <property type="match status" value="1"/>
</dbReference>
<dbReference type="InterPro" id="IPR004104">
    <property type="entry name" value="Gfo/Idh/MocA-like_OxRdtase_C"/>
</dbReference>
<dbReference type="EMBL" id="CASHTH010001795">
    <property type="protein sequence ID" value="CAI8020022.1"/>
    <property type="molecule type" value="Genomic_DNA"/>
</dbReference>
<dbReference type="GO" id="GO:0000166">
    <property type="term" value="F:nucleotide binding"/>
    <property type="evidence" value="ECO:0007669"/>
    <property type="project" value="InterPro"/>
</dbReference>
<dbReference type="SUPFAM" id="SSF55347">
    <property type="entry name" value="Glyceraldehyde-3-phosphate dehydrogenase-like, C-terminal domain"/>
    <property type="match status" value="1"/>
</dbReference>
<keyword evidence="1" id="KW-0560">Oxidoreductase</keyword>
<dbReference type="Pfam" id="PF01408">
    <property type="entry name" value="GFO_IDH_MocA"/>
    <property type="match status" value="1"/>
</dbReference>
<dbReference type="PANTHER" id="PTHR43818:SF11">
    <property type="entry name" value="BCDNA.GH03377"/>
    <property type="match status" value="1"/>
</dbReference>
<protein>
    <submittedName>
        <fullName evidence="4">Uncharacterized oxidoreductase YrbE</fullName>
    </submittedName>
</protein>
<feature type="domain" description="Gfo/Idh/MocA-like oxidoreductase C-terminal" evidence="3">
    <location>
        <begin position="138"/>
        <end position="342"/>
    </location>
</feature>
<evidence type="ECO:0000313" key="4">
    <source>
        <dbReference type="EMBL" id="CAI8020022.1"/>
    </source>
</evidence>
<dbReference type="PROSITE" id="PS51257">
    <property type="entry name" value="PROKAR_LIPOPROTEIN"/>
    <property type="match status" value="1"/>
</dbReference>
<accession>A0AA35WN23</accession>
<dbReference type="Pfam" id="PF02894">
    <property type="entry name" value="GFO_IDH_MocA_C"/>
    <property type="match status" value="1"/>
</dbReference>
<keyword evidence="5" id="KW-1185">Reference proteome</keyword>
<dbReference type="Gene3D" id="3.30.360.10">
    <property type="entry name" value="Dihydrodipicolinate Reductase, domain 2"/>
    <property type="match status" value="1"/>
</dbReference>
<feature type="domain" description="Gfo/Idh/MocA-like oxidoreductase N-terminal" evidence="2">
    <location>
        <begin position="7"/>
        <end position="122"/>
    </location>
</feature>
<evidence type="ECO:0000313" key="5">
    <source>
        <dbReference type="Proteomes" id="UP001174909"/>
    </source>
</evidence>
<dbReference type="InterPro" id="IPR050463">
    <property type="entry name" value="Gfo/Idh/MocA_oxidrdct_glycsds"/>
</dbReference>
<reference evidence="4" key="1">
    <citation type="submission" date="2023-03" db="EMBL/GenBank/DDBJ databases">
        <authorList>
            <person name="Steffen K."/>
            <person name="Cardenas P."/>
        </authorList>
    </citation>
    <scope>NUCLEOTIDE SEQUENCE</scope>
</reference>
<gene>
    <name evidence="4" type="ORF">GBAR_LOCUS11991</name>
</gene>